<proteinExistence type="predicted"/>
<dbReference type="Proteomes" id="UP001595872">
    <property type="component" value="Unassembled WGS sequence"/>
</dbReference>
<dbReference type="RefSeq" id="WP_378265656.1">
    <property type="nucleotide sequence ID" value="NZ_JBHSIT010000025.1"/>
</dbReference>
<protein>
    <submittedName>
        <fullName evidence="1">Uncharacterized protein</fullName>
    </submittedName>
</protein>
<gene>
    <name evidence="1" type="ORF">ACFPCY_42885</name>
</gene>
<evidence type="ECO:0000313" key="1">
    <source>
        <dbReference type="EMBL" id="MFC4914091.1"/>
    </source>
</evidence>
<organism evidence="1 2">
    <name type="scientific">Actinomadura gamaensis</name>
    <dbReference type="NCBI Taxonomy" id="1763541"/>
    <lineage>
        <taxon>Bacteria</taxon>
        <taxon>Bacillati</taxon>
        <taxon>Actinomycetota</taxon>
        <taxon>Actinomycetes</taxon>
        <taxon>Streptosporangiales</taxon>
        <taxon>Thermomonosporaceae</taxon>
        <taxon>Actinomadura</taxon>
    </lineage>
</organism>
<name>A0ABV9UGM4_9ACTN</name>
<sequence length="116" mass="12616">MKLLKLVRAGPQCKPFPQRPVLQERKAAPINQKLGKIVRVQAGAQLARAAFSFGNDPLDGLALPSSAATVQIIENRAKIRVGQIPSQHLNRLSAVLIPELTERFHGHTPDPTTVSL</sequence>
<accession>A0ABV9UGM4</accession>
<reference evidence="2" key="1">
    <citation type="journal article" date="2019" name="Int. J. Syst. Evol. Microbiol.">
        <title>The Global Catalogue of Microorganisms (GCM) 10K type strain sequencing project: providing services to taxonomists for standard genome sequencing and annotation.</title>
        <authorList>
            <consortium name="The Broad Institute Genomics Platform"/>
            <consortium name="The Broad Institute Genome Sequencing Center for Infectious Disease"/>
            <person name="Wu L."/>
            <person name="Ma J."/>
        </authorList>
    </citation>
    <scope>NUCLEOTIDE SEQUENCE [LARGE SCALE GENOMIC DNA]</scope>
    <source>
        <strain evidence="2">KLKA75</strain>
    </source>
</reference>
<keyword evidence="2" id="KW-1185">Reference proteome</keyword>
<dbReference type="EMBL" id="JBHSIT010000025">
    <property type="protein sequence ID" value="MFC4914091.1"/>
    <property type="molecule type" value="Genomic_DNA"/>
</dbReference>
<comment type="caution">
    <text evidence="1">The sequence shown here is derived from an EMBL/GenBank/DDBJ whole genome shotgun (WGS) entry which is preliminary data.</text>
</comment>
<evidence type="ECO:0000313" key="2">
    <source>
        <dbReference type="Proteomes" id="UP001595872"/>
    </source>
</evidence>